<sequence length="83" mass="9728">MVRFLRSDATCLSDKDIQDIINARNSMKWAMAKKYKISSWQVYQIWRGEHPPLDKTGSLVTFQQANPLECNVTSEIRLNQRKK</sequence>
<dbReference type="VEuPathDB" id="FungiDB:FUN_015498"/>
<accession>A0A2N0PDW0</accession>
<dbReference type="Proteomes" id="UP000232722">
    <property type="component" value="Unassembled WGS sequence"/>
</dbReference>
<organism evidence="1 2">
    <name type="scientific">Rhizophagus irregularis</name>
    <dbReference type="NCBI Taxonomy" id="588596"/>
    <lineage>
        <taxon>Eukaryota</taxon>
        <taxon>Fungi</taxon>
        <taxon>Fungi incertae sedis</taxon>
        <taxon>Mucoromycota</taxon>
        <taxon>Glomeromycotina</taxon>
        <taxon>Glomeromycetes</taxon>
        <taxon>Glomerales</taxon>
        <taxon>Glomeraceae</taxon>
        <taxon>Rhizophagus</taxon>
    </lineage>
</organism>
<proteinExistence type="predicted"/>
<comment type="caution">
    <text evidence="1">The sequence shown here is derived from an EMBL/GenBank/DDBJ whole genome shotgun (WGS) entry which is preliminary data.</text>
</comment>
<gene>
    <name evidence="1" type="ORF">RhiirA5_421502</name>
</gene>
<dbReference type="AlphaFoldDB" id="A0A2N0PDW0"/>
<evidence type="ECO:0000313" key="1">
    <source>
        <dbReference type="EMBL" id="PKC05010.1"/>
    </source>
</evidence>
<reference evidence="1 2" key="2">
    <citation type="submission" date="2017-09" db="EMBL/GenBank/DDBJ databases">
        <title>Extensive intraspecific genome diversity in a model arbuscular mycorrhizal fungus.</title>
        <authorList>
            <person name="Chen E.C."/>
            <person name="Morin E."/>
            <person name="Beaudet D."/>
            <person name="Noel J."/>
            <person name="Ndikumana S."/>
            <person name="Charron P."/>
            <person name="St-Onge C."/>
            <person name="Giorgi J."/>
            <person name="Grigoriev I.V."/>
            <person name="Roux C."/>
            <person name="Martin F.M."/>
            <person name="Corradi N."/>
        </authorList>
    </citation>
    <scope>NUCLEOTIDE SEQUENCE [LARGE SCALE GENOMIC DNA]</scope>
    <source>
        <strain evidence="1 2">A5</strain>
    </source>
</reference>
<name>A0A2N0PDW0_9GLOM</name>
<protein>
    <submittedName>
        <fullName evidence="1">Uncharacterized protein</fullName>
    </submittedName>
</protein>
<evidence type="ECO:0000313" key="2">
    <source>
        <dbReference type="Proteomes" id="UP000232722"/>
    </source>
</evidence>
<reference evidence="1 2" key="1">
    <citation type="submission" date="2016-04" db="EMBL/GenBank/DDBJ databases">
        <title>Genome analyses suggest a sexual origin of heterokaryosis in a supposedly ancient asexual fungus.</title>
        <authorList>
            <person name="Ropars J."/>
            <person name="Sedzielewska K."/>
            <person name="Noel J."/>
            <person name="Charron P."/>
            <person name="Farinelli L."/>
            <person name="Marton T."/>
            <person name="Kruger M."/>
            <person name="Pelin A."/>
            <person name="Brachmann A."/>
            <person name="Corradi N."/>
        </authorList>
    </citation>
    <scope>NUCLEOTIDE SEQUENCE [LARGE SCALE GENOMIC DNA]</scope>
    <source>
        <strain evidence="1 2">A5</strain>
    </source>
</reference>
<dbReference type="EMBL" id="LLXJ01000930">
    <property type="protein sequence ID" value="PKC05010.1"/>
    <property type="molecule type" value="Genomic_DNA"/>
</dbReference>